<name>A0ABW3SYW7_9CAUL</name>
<keyword evidence="1 4" id="KW-0378">Hydrolase</keyword>
<feature type="signal peptide" evidence="2">
    <location>
        <begin position="1"/>
        <end position="20"/>
    </location>
</feature>
<sequence>MTPVSRLLALLLLVATPALAGESPFAPGHELISIWPGAAPGGEHATAKEEVVERAKGPADLRDRIVKGVTRPTLTVFRPQHPNGLALLMAPGGGYAWVVMDKEGYETAERLAASGVTVFVMTYRLPQEGWAAGPDAPLQDAQRALRLIRYRAAEFAVDPHRVGVIGFSAGGHVAGMLTLAFDRPVYAPLDAADQVSARPDVSILVYPVATMDAAFAHQGSRRNLLGEAPASDQVRAYSLEALARPDAPPVMLVHALDDASVPPENSLGLLAALRAAKVPVEAHFFQEGAHGFGLRFAVGKPVAAWPDLVLAWLKRGGLLD</sequence>
<evidence type="ECO:0000313" key="4">
    <source>
        <dbReference type="EMBL" id="MFD1190104.1"/>
    </source>
</evidence>
<comment type="caution">
    <text evidence="4">The sequence shown here is derived from an EMBL/GenBank/DDBJ whole genome shotgun (WGS) entry which is preliminary data.</text>
</comment>
<gene>
    <name evidence="4" type="ORF">ACFQ27_05880</name>
</gene>
<dbReference type="InterPro" id="IPR049492">
    <property type="entry name" value="BD-FAE-like_dom"/>
</dbReference>
<evidence type="ECO:0000313" key="5">
    <source>
        <dbReference type="Proteomes" id="UP001597216"/>
    </source>
</evidence>
<dbReference type="EMBL" id="JBHTLQ010000009">
    <property type="protein sequence ID" value="MFD1190104.1"/>
    <property type="molecule type" value="Genomic_DNA"/>
</dbReference>
<dbReference type="PANTHER" id="PTHR48081">
    <property type="entry name" value="AB HYDROLASE SUPERFAMILY PROTEIN C4A8.06C"/>
    <property type="match status" value="1"/>
</dbReference>
<protein>
    <submittedName>
        <fullName evidence="4">Alpha/beta hydrolase</fullName>
    </submittedName>
</protein>
<dbReference type="GO" id="GO:0016787">
    <property type="term" value="F:hydrolase activity"/>
    <property type="evidence" value="ECO:0007669"/>
    <property type="project" value="UniProtKB-KW"/>
</dbReference>
<dbReference type="Proteomes" id="UP001597216">
    <property type="component" value="Unassembled WGS sequence"/>
</dbReference>
<dbReference type="Gene3D" id="3.40.50.1820">
    <property type="entry name" value="alpha/beta hydrolase"/>
    <property type="match status" value="1"/>
</dbReference>
<dbReference type="InterPro" id="IPR029058">
    <property type="entry name" value="AB_hydrolase_fold"/>
</dbReference>
<dbReference type="Pfam" id="PF20434">
    <property type="entry name" value="BD-FAE"/>
    <property type="match status" value="1"/>
</dbReference>
<evidence type="ECO:0000259" key="3">
    <source>
        <dbReference type="Pfam" id="PF20434"/>
    </source>
</evidence>
<feature type="domain" description="BD-FAE-like" evidence="3">
    <location>
        <begin position="94"/>
        <end position="272"/>
    </location>
</feature>
<keyword evidence="2" id="KW-0732">Signal</keyword>
<proteinExistence type="predicted"/>
<dbReference type="SUPFAM" id="SSF53474">
    <property type="entry name" value="alpha/beta-Hydrolases"/>
    <property type="match status" value="1"/>
</dbReference>
<reference evidence="5" key="1">
    <citation type="journal article" date="2019" name="Int. J. Syst. Evol. Microbiol.">
        <title>The Global Catalogue of Microorganisms (GCM) 10K type strain sequencing project: providing services to taxonomists for standard genome sequencing and annotation.</title>
        <authorList>
            <consortium name="The Broad Institute Genomics Platform"/>
            <consortium name="The Broad Institute Genome Sequencing Center for Infectious Disease"/>
            <person name="Wu L."/>
            <person name="Ma J."/>
        </authorList>
    </citation>
    <scope>NUCLEOTIDE SEQUENCE [LARGE SCALE GENOMIC DNA]</scope>
    <source>
        <strain evidence="5">CCUG 55074</strain>
    </source>
</reference>
<feature type="chain" id="PRO_5046479529" evidence="2">
    <location>
        <begin position="21"/>
        <end position="320"/>
    </location>
</feature>
<dbReference type="PANTHER" id="PTHR48081:SF6">
    <property type="entry name" value="PEPTIDASE S9 PROLYL OLIGOPEPTIDASE CATALYTIC DOMAIN-CONTAINING PROTEIN"/>
    <property type="match status" value="1"/>
</dbReference>
<keyword evidence="5" id="KW-1185">Reference proteome</keyword>
<dbReference type="InterPro" id="IPR050300">
    <property type="entry name" value="GDXG_lipolytic_enzyme"/>
</dbReference>
<dbReference type="RefSeq" id="WP_377352949.1">
    <property type="nucleotide sequence ID" value="NZ_JBHTLQ010000009.1"/>
</dbReference>
<organism evidence="4 5">
    <name type="scientific">Phenylobacterium conjunctum</name>
    <dbReference type="NCBI Taxonomy" id="1298959"/>
    <lineage>
        <taxon>Bacteria</taxon>
        <taxon>Pseudomonadati</taxon>
        <taxon>Pseudomonadota</taxon>
        <taxon>Alphaproteobacteria</taxon>
        <taxon>Caulobacterales</taxon>
        <taxon>Caulobacteraceae</taxon>
        <taxon>Phenylobacterium</taxon>
    </lineage>
</organism>
<accession>A0ABW3SYW7</accession>
<evidence type="ECO:0000256" key="1">
    <source>
        <dbReference type="ARBA" id="ARBA00022801"/>
    </source>
</evidence>
<evidence type="ECO:0000256" key="2">
    <source>
        <dbReference type="SAM" id="SignalP"/>
    </source>
</evidence>